<evidence type="ECO:0000256" key="2">
    <source>
        <dbReference type="ARBA" id="ARBA00004123"/>
    </source>
</evidence>
<comment type="caution">
    <text evidence="10">The sequence shown here is derived from an EMBL/GenBank/DDBJ whole genome shotgun (WGS) entry which is preliminary data.</text>
</comment>
<comment type="subcellular location">
    <subcellularLocation>
        <location evidence="2">Nucleus</location>
    </subcellularLocation>
</comment>
<evidence type="ECO:0000256" key="7">
    <source>
        <dbReference type="ARBA" id="ARBA00023242"/>
    </source>
</evidence>
<accession>A0AAV7X312</accession>
<comment type="cofactor">
    <cofactor evidence="1">
        <name>a divalent metal cation</name>
        <dbReference type="ChEBI" id="CHEBI:60240"/>
    </cofactor>
</comment>
<sequence>MAQEYISWPDADKRVEISGAFQRATGFPGVVGCIDCTHVYITAPVHDAIHYRNRHHSYSINVQAVVDNNLLVRDLHVGEPGSFNDNRIFRRSPLSTQLLEDIDHRLMSPEQHLVGDGAYTLTDFMMTPFENNGHLTAAELNFNKRLSQSRVRVENAFAKAKGKRRRLKHVRNARNHENLTDHITASFVLHNFIVLHGEPMLNEEELGRPIIDAVAAGNRPNEEDVGNDKDHPRLEGAKERGSEKRLFIMENVLPAGGAG</sequence>
<keyword evidence="4" id="KW-0540">Nuclease</keyword>
<keyword evidence="5" id="KW-0479">Metal-binding</keyword>
<protein>
    <recommendedName>
        <fullName evidence="9">DDE Tnp4 domain-containing protein</fullName>
    </recommendedName>
</protein>
<evidence type="ECO:0000256" key="6">
    <source>
        <dbReference type="ARBA" id="ARBA00022801"/>
    </source>
</evidence>
<dbReference type="EMBL" id="JAPTSV010000886">
    <property type="protein sequence ID" value="KAJ1518813.1"/>
    <property type="molecule type" value="Genomic_DNA"/>
</dbReference>
<dbReference type="PANTHER" id="PTHR22930">
    <property type="match status" value="1"/>
</dbReference>
<dbReference type="Pfam" id="PF13359">
    <property type="entry name" value="DDE_Tnp_4"/>
    <property type="match status" value="1"/>
</dbReference>
<evidence type="ECO:0000313" key="11">
    <source>
        <dbReference type="Proteomes" id="UP001075354"/>
    </source>
</evidence>
<dbReference type="Proteomes" id="UP001075354">
    <property type="component" value="Unassembled WGS sequence"/>
</dbReference>
<dbReference type="GO" id="GO:0005634">
    <property type="term" value="C:nucleus"/>
    <property type="evidence" value="ECO:0007669"/>
    <property type="project" value="UniProtKB-SubCell"/>
</dbReference>
<keyword evidence="6" id="KW-0378">Hydrolase</keyword>
<feature type="region of interest" description="Disordered" evidence="8">
    <location>
        <begin position="217"/>
        <end position="241"/>
    </location>
</feature>
<feature type="domain" description="DDE Tnp4" evidence="9">
    <location>
        <begin position="34"/>
        <end position="191"/>
    </location>
</feature>
<evidence type="ECO:0000313" key="10">
    <source>
        <dbReference type="EMBL" id="KAJ1518813.1"/>
    </source>
</evidence>
<name>A0AAV7X312_9NEOP</name>
<comment type="similarity">
    <text evidence="3">Belongs to the HARBI1 family.</text>
</comment>
<dbReference type="AlphaFoldDB" id="A0AAV7X312"/>
<organism evidence="10 11">
    <name type="scientific">Megalurothrips usitatus</name>
    <name type="common">bean blossom thrips</name>
    <dbReference type="NCBI Taxonomy" id="439358"/>
    <lineage>
        <taxon>Eukaryota</taxon>
        <taxon>Metazoa</taxon>
        <taxon>Ecdysozoa</taxon>
        <taxon>Arthropoda</taxon>
        <taxon>Hexapoda</taxon>
        <taxon>Insecta</taxon>
        <taxon>Pterygota</taxon>
        <taxon>Neoptera</taxon>
        <taxon>Paraneoptera</taxon>
        <taxon>Thysanoptera</taxon>
        <taxon>Terebrantia</taxon>
        <taxon>Thripoidea</taxon>
        <taxon>Thripidae</taxon>
        <taxon>Megalurothrips</taxon>
    </lineage>
</organism>
<evidence type="ECO:0000256" key="5">
    <source>
        <dbReference type="ARBA" id="ARBA00022723"/>
    </source>
</evidence>
<dbReference type="InterPro" id="IPR027806">
    <property type="entry name" value="HARBI1_dom"/>
</dbReference>
<reference evidence="10" key="1">
    <citation type="submission" date="2022-12" db="EMBL/GenBank/DDBJ databases">
        <title>Chromosome-level genome assembly of the bean flower thrips Megalurothrips usitatus.</title>
        <authorList>
            <person name="Ma L."/>
            <person name="Liu Q."/>
            <person name="Li H."/>
            <person name="Cai W."/>
        </authorList>
    </citation>
    <scope>NUCLEOTIDE SEQUENCE</scope>
    <source>
        <strain evidence="10">Cailab_2022a</strain>
    </source>
</reference>
<dbReference type="GO" id="GO:0004518">
    <property type="term" value="F:nuclease activity"/>
    <property type="evidence" value="ECO:0007669"/>
    <property type="project" value="UniProtKB-KW"/>
</dbReference>
<keyword evidence="11" id="KW-1185">Reference proteome</keyword>
<dbReference type="GO" id="GO:0016787">
    <property type="term" value="F:hydrolase activity"/>
    <property type="evidence" value="ECO:0007669"/>
    <property type="project" value="UniProtKB-KW"/>
</dbReference>
<keyword evidence="7" id="KW-0539">Nucleus</keyword>
<dbReference type="PANTHER" id="PTHR22930:SF85">
    <property type="entry name" value="GH03217P-RELATED"/>
    <property type="match status" value="1"/>
</dbReference>
<proteinExistence type="inferred from homology"/>
<dbReference type="GO" id="GO:0046872">
    <property type="term" value="F:metal ion binding"/>
    <property type="evidence" value="ECO:0007669"/>
    <property type="project" value="UniProtKB-KW"/>
</dbReference>
<evidence type="ECO:0000256" key="1">
    <source>
        <dbReference type="ARBA" id="ARBA00001968"/>
    </source>
</evidence>
<evidence type="ECO:0000256" key="8">
    <source>
        <dbReference type="SAM" id="MobiDB-lite"/>
    </source>
</evidence>
<evidence type="ECO:0000259" key="9">
    <source>
        <dbReference type="Pfam" id="PF13359"/>
    </source>
</evidence>
<evidence type="ECO:0000256" key="3">
    <source>
        <dbReference type="ARBA" id="ARBA00006958"/>
    </source>
</evidence>
<feature type="compositionally biased region" description="Basic and acidic residues" evidence="8">
    <location>
        <begin position="220"/>
        <end position="241"/>
    </location>
</feature>
<evidence type="ECO:0000256" key="4">
    <source>
        <dbReference type="ARBA" id="ARBA00022722"/>
    </source>
</evidence>
<dbReference type="InterPro" id="IPR045249">
    <property type="entry name" value="HARBI1-like"/>
</dbReference>
<gene>
    <name evidence="10" type="ORF">ONE63_011574</name>
</gene>